<protein>
    <submittedName>
        <fullName evidence="2">Uncharacterized protein</fullName>
    </submittedName>
</protein>
<proteinExistence type="predicted"/>
<sequence length="124" mass="13045">MTTTPARAGLKSLPDAADRPDPADSAARPTPECGREEIARQGALSALPPERDSTAPPHGDGRFPVAWLHIRAPRGATPTATSKCLCGRDRSAAGRHKVLALIADHEAHKNVCPLRSSQEGRTAA</sequence>
<gene>
    <name evidence="2" type="ORF">GCM10009575_033810</name>
</gene>
<name>A0ABN1PM73_9ACTN</name>
<accession>A0ABN1PM73</accession>
<feature type="region of interest" description="Disordered" evidence="1">
    <location>
        <begin position="1"/>
        <end position="65"/>
    </location>
</feature>
<evidence type="ECO:0000313" key="3">
    <source>
        <dbReference type="Proteomes" id="UP001500418"/>
    </source>
</evidence>
<evidence type="ECO:0000256" key="1">
    <source>
        <dbReference type="SAM" id="MobiDB-lite"/>
    </source>
</evidence>
<dbReference type="Proteomes" id="UP001500418">
    <property type="component" value="Unassembled WGS sequence"/>
</dbReference>
<dbReference type="EMBL" id="BAAAID010000019">
    <property type="protein sequence ID" value="GAA0930215.1"/>
    <property type="molecule type" value="Genomic_DNA"/>
</dbReference>
<reference evidence="2 3" key="1">
    <citation type="journal article" date="2019" name="Int. J. Syst. Evol. Microbiol.">
        <title>The Global Catalogue of Microorganisms (GCM) 10K type strain sequencing project: providing services to taxonomists for standard genome sequencing and annotation.</title>
        <authorList>
            <consortium name="The Broad Institute Genomics Platform"/>
            <consortium name="The Broad Institute Genome Sequencing Center for Infectious Disease"/>
            <person name="Wu L."/>
            <person name="Ma J."/>
        </authorList>
    </citation>
    <scope>NUCLEOTIDE SEQUENCE [LARGE SCALE GENOMIC DNA]</scope>
    <source>
        <strain evidence="2 3">JCM 11444</strain>
    </source>
</reference>
<organism evidence="2 3">
    <name type="scientific">Streptomyces rhizosphaericus</name>
    <dbReference type="NCBI Taxonomy" id="114699"/>
    <lineage>
        <taxon>Bacteria</taxon>
        <taxon>Bacillati</taxon>
        <taxon>Actinomycetota</taxon>
        <taxon>Actinomycetes</taxon>
        <taxon>Kitasatosporales</taxon>
        <taxon>Streptomycetaceae</taxon>
        <taxon>Streptomyces</taxon>
        <taxon>Streptomyces violaceusniger group</taxon>
    </lineage>
</organism>
<comment type="caution">
    <text evidence="2">The sequence shown here is derived from an EMBL/GenBank/DDBJ whole genome shotgun (WGS) entry which is preliminary data.</text>
</comment>
<evidence type="ECO:0000313" key="2">
    <source>
        <dbReference type="EMBL" id="GAA0930215.1"/>
    </source>
</evidence>
<keyword evidence="3" id="KW-1185">Reference proteome</keyword>